<dbReference type="Gene3D" id="3.40.1180.10">
    <property type="entry name" value="Decaprenyl diphosphate synthase-like"/>
    <property type="match status" value="1"/>
</dbReference>
<dbReference type="EMBL" id="KL142405">
    <property type="protein sequence ID" value="KDR68851.1"/>
    <property type="molecule type" value="Genomic_DNA"/>
</dbReference>
<dbReference type="SUPFAM" id="SSF64005">
    <property type="entry name" value="Undecaprenyl diphosphate synthase"/>
    <property type="match status" value="1"/>
</dbReference>
<evidence type="ECO:0000313" key="5">
    <source>
        <dbReference type="Proteomes" id="UP000027222"/>
    </source>
</evidence>
<name>A0A067SD81_GALM3</name>
<dbReference type="InterPro" id="IPR036424">
    <property type="entry name" value="UPP_synth-like_sf"/>
</dbReference>
<dbReference type="HAMAP" id="MF_01139">
    <property type="entry name" value="ISPT"/>
    <property type="match status" value="1"/>
</dbReference>
<dbReference type="PROSITE" id="PS01066">
    <property type="entry name" value="UPP_SYNTHASE"/>
    <property type="match status" value="1"/>
</dbReference>
<dbReference type="Proteomes" id="UP000027222">
    <property type="component" value="Unassembled WGS sequence"/>
</dbReference>
<dbReference type="Pfam" id="PF01255">
    <property type="entry name" value="Prenyltransf"/>
    <property type="match status" value="1"/>
</dbReference>
<keyword evidence="2 3" id="KW-0808">Transferase</keyword>
<evidence type="ECO:0000313" key="4">
    <source>
        <dbReference type="EMBL" id="KDR68851.1"/>
    </source>
</evidence>
<gene>
    <name evidence="4" type="ORF">GALMADRAFT_77938</name>
</gene>
<evidence type="ECO:0000256" key="3">
    <source>
        <dbReference type="RuleBase" id="RU363018"/>
    </source>
</evidence>
<organism evidence="4 5">
    <name type="scientific">Galerina marginata (strain CBS 339.88)</name>
    <dbReference type="NCBI Taxonomy" id="685588"/>
    <lineage>
        <taxon>Eukaryota</taxon>
        <taxon>Fungi</taxon>
        <taxon>Dikarya</taxon>
        <taxon>Basidiomycota</taxon>
        <taxon>Agaricomycotina</taxon>
        <taxon>Agaricomycetes</taxon>
        <taxon>Agaricomycetidae</taxon>
        <taxon>Agaricales</taxon>
        <taxon>Agaricineae</taxon>
        <taxon>Strophariaceae</taxon>
        <taxon>Galerina</taxon>
    </lineage>
</organism>
<dbReference type="InterPro" id="IPR018520">
    <property type="entry name" value="UPP_synth-like_CS"/>
</dbReference>
<protein>
    <recommendedName>
        <fullName evidence="3">Alkyl transferase</fullName>
        <ecNumber evidence="3">2.5.1.-</ecNumber>
    </recommendedName>
</protein>
<dbReference type="AlphaFoldDB" id="A0A067SD81"/>
<evidence type="ECO:0000256" key="1">
    <source>
        <dbReference type="ARBA" id="ARBA00001946"/>
    </source>
</evidence>
<accession>A0A067SD81</accession>
<dbReference type="STRING" id="685588.A0A067SD81"/>
<reference evidence="5" key="1">
    <citation type="journal article" date="2014" name="Proc. Natl. Acad. Sci. U.S.A.">
        <title>Extensive sampling of basidiomycete genomes demonstrates inadequacy of the white-rot/brown-rot paradigm for wood decay fungi.</title>
        <authorList>
            <person name="Riley R."/>
            <person name="Salamov A.A."/>
            <person name="Brown D.W."/>
            <person name="Nagy L.G."/>
            <person name="Floudas D."/>
            <person name="Held B.W."/>
            <person name="Levasseur A."/>
            <person name="Lombard V."/>
            <person name="Morin E."/>
            <person name="Otillar R."/>
            <person name="Lindquist E.A."/>
            <person name="Sun H."/>
            <person name="LaButti K.M."/>
            <person name="Schmutz J."/>
            <person name="Jabbour D."/>
            <person name="Luo H."/>
            <person name="Baker S.E."/>
            <person name="Pisabarro A.G."/>
            <person name="Walton J.D."/>
            <person name="Blanchette R.A."/>
            <person name="Henrissat B."/>
            <person name="Martin F."/>
            <person name="Cullen D."/>
            <person name="Hibbett D.S."/>
            <person name="Grigoriev I.V."/>
        </authorList>
    </citation>
    <scope>NUCLEOTIDE SEQUENCE [LARGE SCALE GENOMIC DNA]</scope>
    <source>
        <strain evidence="5">CBS 339.88</strain>
    </source>
</reference>
<dbReference type="NCBIfam" id="TIGR00055">
    <property type="entry name" value="uppS"/>
    <property type="match status" value="1"/>
</dbReference>
<dbReference type="HOGENOM" id="CLU_038505_2_0_1"/>
<dbReference type="InterPro" id="IPR001441">
    <property type="entry name" value="UPP_synth-like"/>
</dbReference>
<dbReference type="GO" id="GO:0016094">
    <property type="term" value="P:polyprenol biosynthetic process"/>
    <property type="evidence" value="ECO:0007669"/>
    <property type="project" value="TreeGrafter"/>
</dbReference>
<evidence type="ECO:0000256" key="2">
    <source>
        <dbReference type="ARBA" id="ARBA00022679"/>
    </source>
</evidence>
<feature type="non-terminal residue" evidence="4">
    <location>
        <position position="1"/>
    </location>
</feature>
<dbReference type="GO" id="GO:0045547">
    <property type="term" value="F:ditrans,polycis-polyprenyl diphosphate synthase [(2E,6E)-farnesyl diphosphate specific] activity"/>
    <property type="evidence" value="ECO:0007669"/>
    <property type="project" value="TreeGrafter"/>
</dbReference>
<comment type="similarity">
    <text evidence="3">Belongs to the UPP synthase family.</text>
</comment>
<dbReference type="CDD" id="cd00475">
    <property type="entry name" value="Cis_IPPS"/>
    <property type="match status" value="1"/>
</dbReference>
<dbReference type="EC" id="2.5.1.-" evidence="3"/>
<dbReference type="PANTHER" id="PTHR10291">
    <property type="entry name" value="DEHYDRODOLICHYL DIPHOSPHATE SYNTHASE FAMILY MEMBER"/>
    <property type="match status" value="1"/>
</dbReference>
<dbReference type="OrthoDB" id="4173905at2759"/>
<dbReference type="PANTHER" id="PTHR10291:SF0">
    <property type="entry name" value="DEHYDRODOLICHYL DIPHOSPHATE SYNTHASE 2"/>
    <property type="match status" value="1"/>
</dbReference>
<keyword evidence="5" id="KW-1185">Reference proteome</keyword>
<proteinExistence type="inferred from homology"/>
<comment type="cofactor">
    <cofactor evidence="1">
        <name>Mg(2+)</name>
        <dbReference type="ChEBI" id="CHEBI:18420"/>
    </cofactor>
</comment>
<sequence length="221" mass="25456">VGFVMDGNRRYARTIDQPVIVGHQRGAQTAGKILEWWVRLGPRYLTIWAFSSENFKRPKEEVDCLFRLMTIHFKNLAFASSVHLFQIRVRIVGSRERLPRELLEAIELLEDSTRKYSRLFLQVAVGYGGRDEIVRSVRSAIARGVEVTEDSIGQGTFCSQIGVPPVELIVRTSERRTSGFFLWDTQTAELHFLDKLWPQLTEEDWLDAIASFAQREIRSGR</sequence>